<keyword evidence="4" id="KW-0564">Palmitate</keyword>
<evidence type="ECO:0000256" key="3">
    <source>
        <dbReference type="ARBA" id="ARBA00023136"/>
    </source>
</evidence>
<evidence type="ECO:0000313" key="9">
    <source>
        <dbReference type="Proteomes" id="UP000293719"/>
    </source>
</evidence>
<dbReference type="RefSeq" id="WP_131617394.1">
    <property type="nucleotide sequence ID" value="NZ_CP036532.1"/>
</dbReference>
<evidence type="ECO:0000256" key="7">
    <source>
        <dbReference type="ARBA" id="ARBA00044505"/>
    </source>
</evidence>
<proteinExistence type="inferred from homology"/>
<organism evidence="8 9">
    <name type="scientific">Roseitalea porphyridii</name>
    <dbReference type="NCBI Taxonomy" id="1852022"/>
    <lineage>
        <taxon>Bacteria</taxon>
        <taxon>Pseudomonadati</taxon>
        <taxon>Pseudomonadota</taxon>
        <taxon>Alphaproteobacteria</taxon>
        <taxon>Hyphomicrobiales</taxon>
        <taxon>Ahrensiaceae</taxon>
        <taxon>Roseitalea</taxon>
    </lineage>
</organism>
<name>A0A4P6V4A9_9HYPH</name>
<dbReference type="GeneID" id="90768553"/>
<dbReference type="Pfam" id="PF26368">
    <property type="entry name" value="OMP10"/>
    <property type="match status" value="1"/>
</dbReference>
<dbReference type="Proteomes" id="UP000293719">
    <property type="component" value="Chromosome"/>
</dbReference>
<comment type="subcellular location">
    <subcellularLocation>
        <location evidence="1">Cell outer membrane</location>
        <topology evidence="1">Lipid-anchor</topology>
    </subcellularLocation>
</comment>
<protein>
    <recommendedName>
        <fullName evidence="10">Outer membrane lipoprotein</fullName>
    </recommendedName>
</protein>
<dbReference type="KEGG" id="rpod:E0E05_14700"/>
<keyword evidence="5" id="KW-0998">Cell outer membrane</keyword>
<evidence type="ECO:0000256" key="4">
    <source>
        <dbReference type="ARBA" id="ARBA00023139"/>
    </source>
</evidence>
<dbReference type="AlphaFoldDB" id="A0A4P6V4A9"/>
<evidence type="ECO:0000256" key="2">
    <source>
        <dbReference type="ARBA" id="ARBA00022729"/>
    </source>
</evidence>
<gene>
    <name evidence="8" type="ORF">E0E05_14700</name>
</gene>
<evidence type="ECO:0000313" key="8">
    <source>
        <dbReference type="EMBL" id="QBK31743.1"/>
    </source>
</evidence>
<keyword evidence="6" id="KW-0449">Lipoprotein</keyword>
<keyword evidence="9" id="KW-1185">Reference proteome</keyword>
<sequence>MNKSVFRARRSGPAPFAWAALTVGAIVLAGCTIPAPGGGGGFGGPSAVSRAGPLDGNWSDSSGVATASLLNGRFVSVANDTGNRVAEGTYTYTSRESIALDYFSLLRETRIRANCVLAGSTTLNCTNDSGQQFQLIRRSGVG</sequence>
<evidence type="ECO:0008006" key="10">
    <source>
        <dbReference type="Google" id="ProtNLM"/>
    </source>
</evidence>
<dbReference type="OrthoDB" id="7889062at2"/>
<reference evidence="8 9" key="1">
    <citation type="journal article" date="2017" name="Int. J. Syst. Evol. Microbiol.">
        <title>Roseitalea porphyridii gen. nov., sp. nov., isolated from a red alga, and reclassification of Hoeflea suaedae Chung et al. 2013 as Pseudohoeflea suaedae gen. nov., comb. nov.</title>
        <authorList>
            <person name="Hyeon J.W."/>
            <person name="Jeong S.E."/>
            <person name="Baek K."/>
            <person name="Jeon C.O."/>
        </authorList>
    </citation>
    <scope>NUCLEOTIDE SEQUENCE [LARGE SCALE GENOMIC DNA]</scope>
    <source>
        <strain evidence="8 9">MA7-20</strain>
    </source>
</reference>
<keyword evidence="2" id="KW-0732">Signal</keyword>
<accession>A0A4P6V4A9</accession>
<dbReference type="InterPro" id="IPR049857">
    <property type="entry name" value="Omp10-like"/>
</dbReference>
<dbReference type="PROSITE" id="PS51257">
    <property type="entry name" value="PROKAR_LIPOPROTEIN"/>
    <property type="match status" value="1"/>
</dbReference>
<comment type="similarity">
    <text evidence="7">Belongs to the rhizobiaceae omp10 lipoprotein family.</text>
</comment>
<evidence type="ECO:0000256" key="5">
    <source>
        <dbReference type="ARBA" id="ARBA00023237"/>
    </source>
</evidence>
<keyword evidence="3" id="KW-0472">Membrane</keyword>
<evidence type="ECO:0000256" key="6">
    <source>
        <dbReference type="ARBA" id="ARBA00023288"/>
    </source>
</evidence>
<evidence type="ECO:0000256" key="1">
    <source>
        <dbReference type="ARBA" id="ARBA00004459"/>
    </source>
</evidence>
<dbReference type="EMBL" id="CP036532">
    <property type="protein sequence ID" value="QBK31743.1"/>
    <property type="molecule type" value="Genomic_DNA"/>
</dbReference>